<evidence type="ECO:0000313" key="2">
    <source>
        <dbReference type="EMBL" id="JAH92608.1"/>
    </source>
</evidence>
<dbReference type="AlphaFoldDB" id="A0A0E9WSZ2"/>
<reference evidence="2" key="2">
    <citation type="journal article" date="2015" name="Fish Shellfish Immunol.">
        <title>Early steps in the European eel (Anguilla anguilla)-Vibrio vulnificus interaction in the gills: Role of the RtxA13 toxin.</title>
        <authorList>
            <person name="Callol A."/>
            <person name="Pajuelo D."/>
            <person name="Ebbesson L."/>
            <person name="Teles M."/>
            <person name="MacKenzie S."/>
            <person name="Amaro C."/>
        </authorList>
    </citation>
    <scope>NUCLEOTIDE SEQUENCE</scope>
</reference>
<feature type="region of interest" description="Disordered" evidence="1">
    <location>
        <begin position="1"/>
        <end position="30"/>
    </location>
</feature>
<name>A0A0E9WSZ2_ANGAN</name>
<organism evidence="2">
    <name type="scientific">Anguilla anguilla</name>
    <name type="common">European freshwater eel</name>
    <name type="synonym">Muraena anguilla</name>
    <dbReference type="NCBI Taxonomy" id="7936"/>
    <lineage>
        <taxon>Eukaryota</taxon>
        <taxon>Metazoa</taxon>
        <taxon>Chordata</taxon>
        <taxon>Craniata</taxon>
        <taxon>Vertebrata</taxon>
        <taxon>Euteleostomi</taxon>
        <taxon>Actinopterygii</taxon>
        <taxon>Neopterygii</taxon>
        <taxon>Teleostei</taxon>
        <taxon>Anguilliformes</taxon>
        <taxon>Anguillidae</taxon>
        <taxon>Anguilla</taxon>
    </lineage>
</organism>
<accession>A0A0E9WSZ2</accession>
<protein>
    <submittedName>
        <fullName evidence="2">Uncharacterized protein</fullName>
    </submittedName>
</protein>
<dbReference type="EMBL" id="GBXM01015969">
    <property type="protein sequence ID" value="JAH92608.1"/>
    <property type="molecule type" value="Transcribed_RNA"/>
</dbReference>
<sequence>MKCINATTSSQELQSSFPPKMTDRCPGGGAEGISPVRVGGTFHFFFLGLS</sequence>
<evidence type="ECO:0000256" key="1">
    <source>
        <dbReference type="SAM" id="MobiDB-lite"/>
    </source>
</evidence>
<reference evidence="2" key="1">
    <citation type="submission" date="2014-11" db="EMBL/GenBank/DDBJ databases">
        <authorList>
            <person name="Amaro Gonzalez C."/>
        </authorList>
    </citation>
    <scope>NUCLEOTIDE SEQUENCE</scope>
</reference>
<feature type="compositionally biased region" description="Polar residues" evidence="1">
    <location>
        <begin position="1"/>
        <end position="17"/>
    </location>
</feature>
<proteinExistence type="predicted"/>